<feature type="compositionally biased region" description="Basic and acidic residues" evidence="1">
    <location>
        <begin position="87"/>
        <end position="109"/>
    </location>
</feature>
<feature type="region of interest" description="Disordered" evidence="1">
    <location>
        <begin position="445"/>
        <end position="523"/>
    </location>
</feature>
<evidence type="ECO:0000313" key="3">
    <source>
        <dbReference type="Proteomes" id="UP001562354"/>
    </source>
</evidence>
<organism evidence="2 3">
    <name type="scientific">Neodothiora populina</name>
    <dbReference type="NCBI Taxonomy" id="2781224"/>
    <lineage>
        <taxon>Eukaryota</taxon>
        <taxon>Fungi</taxon>
        <taxon>Dikarya</taxon>
        <taxon>Ascomycota</taxon>
        <taxon>Pezizomycotina</taxon>
        <taxon>Dothideomycetes</taxon>
        <taxon>Dothideomycetidae</taxon>
        <taxon>Dothideales</taxon>
        <taxon>Dothioraceae</taxon>
        <taxon>Neodothiora</taxon>
    </lineage>
</organism>
<accession>A0ABR3P5Z5</accession>
<dbReference type="EMBL" id="JBFMKM010000013">
    <property type="protein sequence ID" value="KAL1301486.1"/>
    <property type="molecule type" value="Genomic_DNA"/>
</dbReference>
<feature type="region of interest" description="Disordered" evidence="1">
    <location>
        <begin position="84"/>
        <end position="109"/>
    </location>
</feature>
<name>A0ABR3P5Z5_9PEZI</name>
<dbReference type="RefSeq" id="XP_069197762.1">
    <property type="nucleotide sequence ID" value="XM_069345560.1"/>
</dbReference>
<feature type="compositionally biased region" description="Low complexity" evidence="1">
    <location>
        <begin position="445"/>
        <end position="486"/>
    </location>
</feature>
<comment type="caution">
    <text evidence="2">The sequence shown here is derived from an EMBL/GenBank/DDBJ whole genome shotgun (WGS) entry which is preliminary data.</text>
</comment>
<proteinExistence type="predicted"/>
<feature type="region of interest" description="Disordered" evidence="1">
    <location>
        <begin position="223"/>
        <end position="282"/>
    </location>
</feature>
<keyword evidence="3" id="KW-1185">Reference proteome</keyword>
<dbReference type="GeneID" id="95979431"/>
<dbReference type="Proteomes" id="UP001562354">
    <property type="component" value="Unassembled WGS sequence"/>
</dbReference>
<feature type="region of interest" description="Disordered" evidence="1">
    <location>
        <begin position="295"/>
        <end position="317"/>
    </location>
</feature>
<evidence type="ECO:0000256" key="1">
    <source>
        <dbReference type="SAM" id="MobiDB-lite"/>
    </source>
</evidence>
<feature type="compositionally biased region" description="Low complexity" evidence="1">
    <location>
        <begin position="301"/>
        <end position="310"/>
    </location>
</feature>
<feature type="compositionally biased region" description="Low complexity" evidence="1">
    <location>
        <begin position="223"/>
        <end position="239"/>
    </location>
</feature>
<protein>
    <submittedName>
        <fullName evidence="2">Uncharacterized protein</fullName>
    </submittedName>
</protein>
<feature type="region of interest" description="Disordered" evidence="1">
    <location>
        <begin position="414"/>
        <end position="433"/>
    </location>
</feature>
<reference evidence="2 3" key="1">
    <citation type="submission" date="2024-07" db="EMBL/GenBank/DDBJ databases">
        <title>Draft sequence of the Neodothiora populina.</title>
        <authorList>
            <person name="Drown D.D."/>
            <person name="Schuette U.S."/>
            <person name="Buechlein A.B."/>
            <person name="Rusch D.R."/>
            <person name="Winton L.W."/>
            <person name="Adams G.A."/>
        </authorList>
    </citation>
    <scope>NUCLEOTIDE SEQUENCE [LARGE SCALE GENOMIC DNA]</scope>
    <source>
        <strain evidence="2 3">CPC 39397</strain>
    </source>
</reference>
<feature type="compositionally biased region" description="Polar residues" evidence="1">
    <location>
        <begin position="498"/>
        <end position="508"/>
    </location>
</feature>
<feature type="compositionally biased region" description="Polar residues" evidence="1">
    <location>
        <begin position="246"/>
        <end position="259"/>
    </location>
</feature>
<evidence type="ECO:0000313" key="2">
    <source>
        <dbReference type="EMBL" id="KAL1301486.1"/>
    </source>
</evidence>
<gene>
    <name evidence="2" type="ORF">AAFC00_005732</name>
</gene>
<sequence>MCQKIKTIWQCGHWNIEDPRKCRTASIRNKSCCQEYGFAWAFRPPVVETTMSDCLSCQCAIIEKAKRDANKKFVERSQAYPRLRNVSAHDDEKRRKYGRPRFDRRPSTSDEIVHIPSTWTSEYNRLPSNANEYDQFVRGRFNPLEQLSDSHMLPVLTTGAGLFHQDADAKAAPRGRQHASATLVPRAPNTTSGVVHQVRPVTRAQLPNTTATKFQPERHMFTATTDQVRQQQQQKSQAAGLPAANAPSSARQRRTTTPASGYYRSKAPPPGYAPQMPRGGAPANNAIAQRLALMDQKRRAQVQQQQQQQRVDSGNTTSSCGLALAIAKQNSETIMAEDDYSSCSSYSSGTCSSTMSSISPFAQLSAANAAIAAANRTQNEPYTDFRDLGLSSPPTTSGEGSIAVIPTGKRSTRITMMMPTPPKSPQPSARRPSYTTAISISNTSTAAAGSGSYNNSNNKTKNTKTTAATRKTTKNALNKSGGWLPPLTGPLPPKQETDTAPPSRSPSVERNAMSGCVGGDDGDDAVMVGGMAWFVTGRGGGSRSLP</sequence>